<dbReference type="Proteomes" id="UP000234639">
    <property type="component" value="Unassembled WGS sequence"/>
</dbReference>
<feature type="transmembrane region" description="Helical" evidence="7">
    <location>
        <begin position="50"/>
        <end position="71"/>
    </location>
</feature>
<feature type="transmembrane region" description="Helical" evidence="7">
    <location>
        <begin position="272"/>
        <end position="290"/>
    </location>
</feature>
<evidence type="ECO:0000256" key="2">
    <source>
        <dbReference type="ARBA" id="ARBA00022448"/>
    </source>
</evidence>
<dbReference type="CDD" id="cd17477">
    <property type="entry name" value="MFS_YcaD_like"/>
    <property type="match status" value="1"/>
</dbReference>
<feature type="transmembrane region" description="Helical" evidence="7">
    <location>
        <begin position="78"/>
        <end position="97"/>
    </location>
</feature>
<reference evidence="9 10" key="1">
    <citation type="submission" date="2017-12" db="EMBL/GenBank/DDBJ databases">
        <title>Phylogenetic diversity of female urinary microbiome.</title>
        <authorList>
            <person name="Thomas-White K."/>
            <person name="Wolfe A.J."/>
        </authorList>
    </citation>
    <scope>NUCLEOTIDE SEQUENCE [LARGE SCALE GENOMIC DNA]</scope>
    <source>
        <strain evidence="9 10">UMB0112</strain>
    </source>
</reference>
<evidence type="ECO:0000256" key="1">
    <source>
        <dbReference type="ARBA" id="ARBA00004651"/>
    </source>
</evidence>
<keyword evidence="5 7" id="KW-1133">Transmembrane helix</keyword>
<feature type="transmembrane region" description="Helical" evidence="7">
    <location>
        <begin position="337"/>
        <end position="356"/>
    </location>
</feature>
<dbReference type="PANTHER" id="PTHR23521:SF2">
    <property type="entry name" value="TRANSPORTER MFS SUPERFAMILY"/>
    <property type="match status" value="1"/>
</dbReference>
<proteinExistence type="predicted"/>
<feature type="domain" description="Major facilitator superfamily (MFS) profile" evidence="8">
    <location>
        <begin position="16"/>
        <end position="385"/>
    </location>
</feature>
<feature type="transmembrane region" description="Helical" evidence="7">
    <location>
        <begin position="207"/>
        <end position="234"/>
    </location>
</feature>
<dbReference type="PANTHER" id="PTHR23521">
    <property type="entry name" value="TRANSPORTER MFS SUPERFAMILY"/>
    <property type="match status" value="1"/>
</dbReference>
<keyword evidence="4 7" id="KW-0812">Transmembrane</keyword>
<evidence type="ECO:0000259" key="8">
    <source>
        <dbReference type="PROSITE" id="PS50850"/>
    </source>
</evidence>
<gene>
    <name evidence="9" type="ORF">CYJ41_01140</name>
</gene>
<dbReference type="RefSeq" id="WP_101636554.1">
    <property type="nucleotide sequence ID" value="NZ_PKHU01000001.1"/>
</dbReference>
<dbReference type="InterPro" id="IPR020846">
    <property type="entry name" value="MFS_dom"/>
</dbReference>
<keyword evidence="3" id="KW-1003">Cell membrane</keyword>
<dbReference type="SUPFAM" id="SSF103473">
    <property type="entry name" value="MFS general substrate transporter"/>
    <property type="match status" value="1"/>
</dbReference>
<feature type="transmembrane region" description="Helical" evidence="7">
    <location>
        <begin position="296"/>
        <end position="316"/>
    </location>
</feature>
<dbReference type="InterPro" id="IPR011701">
    <property type="entry name" value="MFS"/>
</dbReference>
<feature type="transmembrane region" description="Helical" evidence="7">
    <location>
        <begin position="240"/>
        <end position="260"/>
    </location>
</feature>
<protein>
    <submittedName>
        <fullName evidence="9">MFS transporter</fullName>
    </submittedName>
</protein>
<evidence type="ECO:0000313" key="10">
    <source>
        <dbReference type="Proteomes" id="UP000234639"/>
    </source>
</evidence>
<feature type="transmembrane region" description="Helical" evidence="7">
    <location>
        <begin position="16"/>
        <end position="38"/>
    </location>
</feature>
<accession>A0A2I1NCI5</accession>
<feature type="transmembrane region" description="Helical" evidence="7">
    <location>
        <begin position="168"/>
        <end position="186"/>
    </location>
</feature>
<evidence type="ECO:0000313" key="9">
    <source>
        <dbReference type="EMBL" id="PKZ30075.1"/>
    </source>
</evidence>
<dbReference type="PROSITE" id="PS50850">
    <property type="entry name" value="MFS"/>
    <property type="match status" value="1"/>
</dbReference>
<sequence>MQISKKMPSPKRTIKVLSALFIGVWLIFIGNGLVLTSAGVMLKEMGISDVFIGIITSCFFLGGIMSAIFAYSFISSYGYVRSYAIFTALFAISATLHGLGNSIIYWAFLRFLLGFSYYSIVMVVESWINTKSKNEIRSRVLAFYEMLYYGGFGVGVIILALNLNNAKIFAISIFFILLGSIPMNTVKIKEPPLPEKRKLSIPNVFELVPLALSGSFTAGICLSSFFAMSSVFVLKIGGSVLDISAFIFIAMIGGLLSELFFGNFSDKFGRKYSIMLGVFIALVASFFMWINLENLTILKICVFFLTFGTFSLYALSLARANDMLNNKNESAKVGAELLLSYSIGSLLGPLITGVFIEIFGSLGFVLVYVLILAFLFVFAAFQEVVPKEKRGEFVAKRPSKILR</sequence>
<keyword evidence="2" id="KW-0813">Transport</keyword>
<evidence type="ECO:0000256" key="4">
    <source>
        <dbReference type="ARBA" id="ARBA00022692"/>
    </source>
</evidence>
<dbReference type="GO" id="GO:0022857">
    <property type="term" value="F:transmembrane transporter activity"/>
    <property type="evidence" value="ECO:0007669"/>
    <property type="project" value="InterPro"/>
</dbReference>
<keyword evidence="6 7" id="KW-0472">Membrane</keyword>
<dbReference type="Pfam" id="PF07690">
    <property type="entry name" value="MFS_1"/>
    <property type="match status" value="1"/>
</dbReference>
<dbReference type="Gene3D" id="1.20.1250.20">
    <property type="entry name" value="MFS general substrate transporter like domains"/>
    <property type="match status" value="2"/>
</dbReference>
<feature type="transmembrane region" description="Helical" evidence="7">
    <location>
        <begin position="140"/>
        <end position="162"/>
    </location>
</feature>
<evidence type="ECO:0000256" key="3">
    <source>
        <dbReference type="ARBA" id="ARBA00022475"/>
    </source>
</evidence>
<evidence type="ECO:0000256" key="6">
    <source>
        <dbReference type="ARBA" id="ARBA00023136"/>
    </source>
</evidence>
<dbReference type="InterPro" id="IPR047200">
    <property type="entry name" value="MFS_YcaD-like"/>
</dbReference>
<dbReference type="GO" id="GO:0005886">
    <property type="term" value="C:plasma membrane"/>
    <property type="evidence" value="ECO:0007669"/>
    <property type="project" value="UniProtKB-SubCell"/>
</dbReference>
<feature type="transmembrane region" description="Helical" evidence="7">
    <location>
        <begin position="362"/>
        <end position="381"/>
    </location>
</feature>
<name>A0A2I1NCI5_9BACT</name>
<comment type="subcellular location">
    <subcellularLocation>
        <location evidence="1">Cell membrane</location>
        <topology evidence="1">Multi-pass membrane protein</topology>
    </subcellularLocation>
</comment>
<organism evidence="9 10">
    <name type="scientific">Campylobacter ureolyticus</name>
    <dbReference type="NCBI Taxonomy" id="827"/>
    <lineage>
        <taxon>Bacteria</taxon>
        <taxon>Pseudomonadati</taxon>
        <taxon>Campylobacterota</taxon>
        <taxon>Epsilonproteobacteria</taxon>
        <taxon>Campylobacterales</taxon>
        <taxon>Campylobacteraceae</taxon>
        <taxon>Campylobacter</taxon>
    </lineage>
</organism>
<feature type="transmembrane region" description="Helical" evidence="7">
    <location>
        <begin position="103"/>
        <end position="128"/>
    </location>
</feature>
<evidence type="ECO:0000256" key="5">
    <source>
        <dbReference type="ARBA" id="ARBA00022989"/>
    </source>
</evidence>
<dbReference type="EMBL" id="PKHU01000001">
    <property type="protein sequence ID" value="PKZ30075.1"/>
    <property type="molecule type" value="Genomic_DNA"/>
</dbReference>
<dbReference type="AlphaFoldDB" id="A0A2I1NCI5"/>
<dbReference type="InterPro" id="IPR036259">
    <property type="entry name" value="MFS_trans_sf"/>
</dbReference>
<evidence type="ECO:0000256" key="7">
    <source>
        <dbReference type="SAM" id="Phobius"/>
    </source>
</evidence>
<comment type="caution">
    <text evidence="9">The sequence shown here is derived from an EMBL/GenBank/DDBJ whole genome shotgun (WGS) entry which is preliminary data.</text>
</comment>